<dbReference type="EMBL" id="JBEPSM010000001">
    <property type="protein sequence ID" value="MET4633711.1"/>
    <property type="molecule type" value="Genomic_DNA"/>
</dbReference>
<evidence type="ECO:0000313" key="4">
    <source>
        <dbReference type="Proteomes" id="UP001549321"/>
    </source>
</evidence>
<feature type="region of interest" description="Disordered" evidence="1">
    <location>
        <begin position="20"/>
        <end position="40"/>
    </location>
</feature>
<accession>A0ABV2QXI2</accession>
<evidence type="ECO:0000313" key="3">
    <source>
        <dbReference type="EMBL" id="MET4633711.1"/>
    </source>
</evidence>
<keyword evidence="4" id="KW-1185">Reference proteome</keyword>
<dbReference type="InterPro" id="IPR036388">
    <property type="entry name" value="WH-like_DNA-bd_sf"/>
</dbReference>
<dbReference type="Proteomes" id="UP001549321">
    <property type="component" value="Unassembled WGS sequence"/>
</dbReference>
<dbReference type="SUPFAM" id="SSF46785">
    <property type="entry name" value="Winged helix' DNA-binding domain"/>
    <property type="match status" value="1"/>
</dbReference>
<dbReference type="GO" id="GO:0003677">
    <property type="term" value="F:DNA binding"/>
    <property type="evidence" value="ECO:0007669"/>
    <property type="project" value="UniProtKB-KW"/>
</dbReference>
<proteinExistence type="predicted"/>
<gene>
    <name evidence="3" type="ORF">ABIE08_001624</name>
</gene>
<dbReference type="PANTHER" id="PTHR43252">
    <property type="entry name" value="TRANSCRIPTIONAL REGULATOR YQJI"/>
    <property type="match status" value="1"/>
</dbReference>
<dbReference type="PANTHER" id="PTHR43252:SF7">
    <property type="entry name" value="TRANSCRIPTIONAL REGULATOR YQJI"/>
    <property type="match status" value="1"/>
</dbReference>
<keyword evidence="3" id="KW-0238">DNA-binding</keyword>
<evidence type="ECO:0000256" key="1">
    <source>
        <dbReference type="SAM" id="MobiDB-lite"/>
    </source>
</evidence>
<dbReference type="RefSeq" id="WP_354550139.1">
    <property type="nucleotide sequence ID" value="NZ_JBEPSM010000001.1"/>
</dbReference>
<reference evidence="3 4" key="1">
    <citation type="submission" date="2024-06" db="EMBL/GenBank/DDBJ databases">
        <title>Sorghum-associated microbial communities from plants grown in Nebraska, USA.</title>
        <authorList>
            <person name="Schachtman D."/>
        </authorList>
    </citation>
    <scope>NUCLEOTIDE SEQUENCE [LARGE SCALE GENOMIC DNA]</scope>
    <source>
        <strain evidence="3 4">3207</strain>
    </source>
</reference>
<dbReference type="InterPro" id="IPR036390">
    <property type="entry name" value="WH_DNA-bd_sf"/>
</dbReference>
<organism evidence="3 4">
    <name type="scientific">Kaistia defluvii</name>
    <dbReference type="NCBI Taxonomy" id="410841"/>
    <lineage>
        <taxon>Bacteria</taxon>
        <taxon>Pseudomonadati</taxon>
        <taxon>Pseudomonadota</taxon>
        <taxon>Alphaproteobacteria</taxon>
        <taxon>Hyphomicrobiales</taxon>
        <taxon>Kaistiaceae</taxon>
        <taxon>Kaistia</taxon>
    </lineage>
</organism>
<dbReference type="Pfam" id="PF03551">
    <property type="entry name" value="PadR"/>
    <property type="match status" value="1"/>
</dbReference>
<dbReference type="Gene3D" id="1.10.10.10">
    <property type="entry name" value="Winged helix-like DNA-binding domain superfamily/Winged helix DNA-binding domain"/>
    <property type="match status" value="1"/>
</dbReference>
<comment type="caution">
    <text evidence="3">The sequence shown here is derived from an EMBL/GenBank/DDBJ whole genome shotgun (WGS) entry which is preliminary data.</text>
</comment>
<feature type="domain" description="Transcription regulator PadR N-terminal" evidence="2">
    <location>
        <begin position="60"/>
        <end position="129"/>
    </location>
</feature>
<protein>
    <submittedName>
        <fullName evidence="3">DNA-binding PadR family transcriptional regulator</fullName>
    </submittedName>
</protein>
<sequence>MPHTPPGDPRAAHGRGLLSMARRGDSPESPVSGRAPLGGRGGDGFRVGRMVADGDLRLVVLSLLADLPRHGYDIIKAIEELTSGSYSPSPGVIYPTLNYLEEAGHATASSQGNKKVYSISPMGTAYLAENRLAVDVILDHLDRIGRRIAQAREWFGRGEAALRDDRPDRDIPGVIPEMNDARRALKAAIASKISATSIEQHRVVEILMRAVAEIRADRPEDGIDI</sequence>
<dbReference type="InterPro" id="IPR005149">
    <property type="entry name" value="Tscrpt_reg_PadR_N"/>
</dbReference>
<evidence type="ECO:0000259" key="2">
    <source>
        <dbReference type="Pfam" id="PF03551"/>
    </source>
</evidence>
<name>A0ABV2QXI2_9HYPH</name>